<dbReference type="OrthoDB" id="446998at2759"/>
<dbReference type="EMBL" id="CAJNJA010046612">
    <property type="protein sequence ID" value="CAE7818489.1"/>
    <property type="molecule type" value="Genomic_DNA"/>
</dbReference>
<gene>
    <name evidence="1" type="ORF">SNEC2469_LOCUS24320</name>
</gene>
<protein>
    <submittedName>
        <fullName evidence="1">Uncharacterized protein</fullName>
    </submittedName>
</protein>
<evidence type="ECO:0000313" key="2">
    <source>
        <dbReference type="Proteomes" id="UP000601435"/>
    </source>
</evidence>
<proteinExistence type="predicted"/>
<comment type="caution">
    <text evidence="1">The sequence shown here is derived from an EMBL/GenBank/DDBJ whole genome shotgun (WGS) entry which is preliminary data.</text>
</comment>
<reference evidence="1" key="1">
    <citation type="submission" date="2021-02" db="EMBL/GenBank/DDBJ databases">
        <authorList>
            <person name="Dougan E. K."/>
            <person name="Rhodes N."/>
            <person name="Thang M."/>
            <person name="Chan C."/>
        </authorList>
    </citation>
    <scope>NUCLEOTIDE SEQUENCE</scope>
</reference>
<feature type="non-terminal residue" evidence="1">
    <location>
        <position position="1"/>
    </location>
</feature>
<dbReference type="Proteomes" id="UP000601435">
    <property type="component" value="Unassembled WGS sequence"/>
</dbReference>
<name>A0A812ZBI4_9DINO</name>
<organism evidence="1 2">
    <name type="scientific">Symbiodinium necroappetens</name>
    <dbReference type="NCBI Taxonomy" id="1628268"/>
    <lineage>
        <taxon>Eukaryota</taxon>
        <taxon>Sar</taxon>
        <taxon>Alveolata</taxon>
        <taxon>Dinophyceae</taxon>
        <taxon>Suessiales</taxon>
        <taxon>Symbiodiniaceae</taxon>
        <taxon>Symbiodinium</taxon>
    </lineage>
</organism>
<accession>A0A812ZBI4</accession>
<keyword evidence="2" id="KW-1185">Reference proteome</keyword>
<evidence type="ECO:0000313" key="1">
    <source>
        <dbReference type="EMBL" id="CAE7818489.1"/>
    </source>
</evidence>
<sequence>MIHGDEGRGRNKSPLMVISVQPLVGWRGPNYLNMSSHSMTTRLLFTVVPSRMYAKEQTLDTLHRALADDLLKLHNEGLE</sequence>
<dbReference type="AlphaFoldDB" id="A0A812ZBI4"/>